<dbReference type="EMBL" id="MU267592">
    <property type="protein sequence ID" value="KAH7916327.1"/>
    <property type="molecule type" value="Genomic_DNA"/>
</dbReference>
<sequence length="473" mass="53018">MSAGSLRYNTRHPESRSMTLCTDDTINFPSLSSKSAIPMPWCQCTHPQGWIYFYHPELKMLTVEDIRDPEIYYIIMEKIPHYRGLDDAYEDLEIKLFGLSLIPVPFDHLFVNHKHCVASHDASEIASKNVSSLGTVSLNRAQRHYWNYLGRYPAHIPTPKKAVQEAIDSLVWFIADNLISGSRSIVPFSKTECEELLSLLQSPSAFAASSPSKTVFVGWVLQEVYGFRFAESYGKYTEKQSRQIHATRSTNLKSRDQEATPHPFIQAMVNVIITILFFAIPRTYLAHVKAASTYRGRLANVQSTWDQYIQRLVQEYSNFLLIATVLLSATVSFLAVPNIDQGGLFACIIATLASLGSIIVGVFCIWRHQTNTTTTASFSYMHNAGHNPLGLEGHAMLLSLPPVLLVWAIIAFTVSIISYTIQGAGSSALTQQEAWGVIGVFGLILLSVSSVLYSFSIIWKWRSPPRILCLRRS</sequence>
<reference evidence="1" key="1">
    <citation type="journal article" date="2021" name="New Phytol.">
        <title>Evolutionary innovations through gain and loss of genes in the ectomycorrhizal Boletales.</title>
        <authorList>
            <person name="Wu G."/>
            <person name="Miyauchi S."/>
            <person name="Morin E."/>
            <person name="Kuo A."/>
            <person name="Drula E."/>
            <person name="Varga T."/>
            <person name="Kohler A."/>
            <person name="Feng B."/>
            <person name="Cao Y."/>
            <person name="Lipzen A."/>
            <person name="Daum C."/>
            <person name="Hundley H."/>
            <person name="Pangilinan J."/>
            <person name="Johnson J."/>
            <person name="Barry K."/>
            <person name="LaButti K."/>
            <person name="Ng V."/>
            <person name="Ahrendt S."/>
            <person name="Min B."/>
            <person name="Choi I.G."/>
            <person name="Park H."/>
            <person name="Plett J.M."/>
            <person name="Magnuson J."/>
            <person name="Spatafora J.W."/>
            <person name="Nagy L.G."/>
            <person name="Henrissat B."/>
            <person name="Grigoriev I.V."/>
            <person name="Yang Z.L."/>
            <person name="Xu J."/>
            <person name="Martin F.M."/>
        </authorList>
    </citation>
    <scope>NUCLEOTIDE SEQUENCE</scope>
    <source>
        <strain evidence="1">ATCC 28755</strain>
    </source>
</reference>
<proteinExistence type="predicted"/>
<name>A0ACB8ASM4_9AGAM</name>
<organism evidence="1 2">
    <name type="scientific">Hygrophoropsis aurantiaca</name>
    <dbReference type="NCBI Taxonomy" id="72124"/>
    <lineage>
        <taxon>Eukaryota</taxon>
        <taxon>Fungi</taxon>
        <taxon>Dikarya</taxon>
        <taxon>Basidiomycota</taxon>
        <taxon>Agaricomycotina</taxon>
        <taxon>Agaricomycetes</taxon>
        <taxon>Agaricomycetidae</taxon>
        <taxon>Boletales</taxon>
        <taxon>Coniophorineae</taxon>
        <taxon>Hygrophoropsidaceae</taxon>
        <taxon>Hygrophoropsis</taxon>
    </lineage>
</organism>
<evidence type="ECO:0000313" key="1">
    <source>
        <dbReference type="EMBL" id="KAH7916327.1"/>
    </source>
</evidence>
<protein>
    <submittedName>
        <fullName evidence="1">Uncharacterized protein</fullName>
    </submittedName>
</protein>
<comment type="caution">
    <text evidence="1">The sequence shown here is derived from an EMBL/GenBank/DDBJ whole genome shotgun (WGS) entry which is preliminary data.</text>
</comment>
<accession>A0ACB8ASM4</accession>
<evidence type="ECO:0000313" key="2">
    <source>
        <dbReference type="Proteomes" id="UP000790377"/>
    </source>
</evidence>
<keyword evidence="2" id="KW-1185">Reference proteome</keyword>
<gene>
    <name evidence="1" type="ORF">BJ138DRAFT_1075739</name>
</gene>
<dbReference type="Proteomes" id="UP000790377">
    <property type="component" value="Unassembled WGS sequence"/>
</dbReference>